<dbReference type="SUPFAM" id="SSF82895">
    <property type="entry name" value="TSP-1 type 1 repeat"/>
    <property type="match status" value="1"/>
</dbReference>
<evidence type="ECO:0000256" key="4">
    <source>
        <dbReference type="PIRSR" id="PIRSR613273-3"/>
    </source>
</evidence>
<dbReference type="OrthoDB" id="7744380at2759"/>
<keyword evidence="7" id="KW-1185">Reference proteome</keyword>
<evidence type="ECO:0000313" key="7">
    <source>
        <dbReference type="Proteomes" id="UP001151699"/>
    </source>
</evidence>
<dbReference type="GO" id="GO:0004222">
    <property type="term" value="F:metalloendopeptidase activity"/>
    <property type="evidence" value="ECO:0007669"/>
    <property type="project" value="TreeGrafter"/>
</dbReference>
<dbReference type="InterPro" id="IPR013273">
    <property type="entry name" value="ADAMTS/ADAMTS-like"/>
</dbReference>
<feature type="non-terminal residue" evidence="6">
    <location>
        <position position="1"/>
    </location>
</feature>
<dbReference type="GO" id="GO:0030198">
    <property type="term" value="P:extracellular matrix organization"/>
    <property type="evidence" value="ECO:0007669"/>
    <property type="project" value="InterPro"/>
</dbReference>
<feature type="signal peptide" evidence="5">
    <location>
        <begin position="1"/>
        <end position="19"/>
    </location>
</feature>
<dbReference type="InterPro" id="IPR050439">
    <property type="entry name" value="ADAMTS_ADAMTS-like"/>
</dbReference>
<feature type="disulfide bond" evidence="4">
    <location>
        <begin position="172"/>
        <end position="219"/>
    </location>
</feature>
<dbReference type="SMART" id="SM00209">
    <property type="entry name" value="TSP1"/>
    <property type="match status" value="1"/>
</dbReference>
<name>A0A9Q0NHM2_9DIPT</name>
<protein>
    <submittedName>
        <fullName evidence="6">A disintegrin and metalloproteinase with thrombospondin motifs 7</fullName>
    </submittedName>
</protein>
<dbReference type="Proteomes" id="UP001151699">
    <property type="component" value="Chromosome A"/>
</dbReference>
<dbReference type="Gene3D" id="2.20.100.10">
    <property type="entry name" value="Thrombospondin type-1 (TSP1) repeat"/>
    <property type="match status" value="1"/>
</dbReference>
<comment type="subcellular location">
    <subcellularLocation>
        <location evidence="1">Secreted</location>
    </subcellularLocation>
</comment>
<dbReference type="GO" id="GO:0031012">
    <property type="term" value="C:extracellular matrix"/>
    <property type="evidence" value="ECO:0007669"/>
    <property type="project" value="TreeGrafter"/>
</dbReference>
<sequence length="305" mass="34957">MRLMWFLGIFFVQISVIHCEYTIRDRIKLHKAWLERRAMMKAEDGAHNSTRNLYYFNKLKPNASQSAANIFRKHKKFRAQQNEVIIDNDTTTLVTTTQSTILNLSESMTTNPATTPLQLTSPFTNTTEIPLVYTVASNVNATTPKKDKIIKSRRKQVIWGAWHPWSVCSRTCGSGVMSQQRDCIRLLPDKNGSGNTTTVISKECIGLSKRYRLCNEQNCPDPDVDFRQLQCMEYNNHTFQGTQYEWEAYIKDDAECELNCKPVGLNYFATLNDRVVDGTSCFKPSEYLKLRRNHAGRAICVDGIC</sequence>
<organism evidence="6 7">
    <name type="scientific">Pseudolycoriella hygida</name>
    <dbReference type="NCBI Taxonomy" id="35572"/>
    <lineage>
        <taxon>Eukaryota</taxon>
        <taxon>Metazoa</taxon>
        <taxon>Ecdysozoa</taxon>
        <taxon>Arthropoda</taxon>
        <taxon>Hexapoda</taxon>
        <taxon>Insecta</taxon>
        <taxon>Pterygota</taxon>
        <taxon>Neoptera</taxon>
        <taxon>Endopterygota</taxon>
        <taxon>Diptera</taxon>
        <taxon>Nematocera</taxon>
        <taxon>Sciaroidea</taxon>
        <taxon>Sciaridae</taxon>
        <taxon>Pseudolycoriella</taxon>
    </lineage>
</organism>
<accession>A0A9Q0NHM2</accession>
<feature type="chain" id="PRO_5040137960" evidence="5">
    <location>
        <begin position="20"/>
        <end position="305"/>
    </location>
</feature>
<feature type="disulfide bond" evidence="4">
    <location>
        <begin position="168"/>
        <end position="214"/>
    </location>
</feature>
<dbReference type="GO" id="GO:0006508">
    <property type="term" value="P:proteolysis"/>
    <property type="evidence" value="ECO:0007669"/>
    <property type="project" value="TreeGrafter"/>
</dbReference>
<dbReference type="EMBL" id="WJQU01000001">
    <property type="protein sequence ID" value="KAJ6649911.1"/>
    <property type="molecule type" value="Genomic_DNA"/>
</dbReference>
<evidence type="ECO:0000256" key="1">
    <source>
        <dbReference type="ARBA" id="ARBA00004613"/>
    </source>
</evidence>
<dbReference type="PRINTS" id="PR01857">
    <property type="entry name" value="ADAMTSFAMILY"/>
</dbReference>
<evidence type="ECO:0000313" key="6">
    <source>
        <dbReference type="EMBL" id="KAJ6649911.1"/>
    </source>
</evidence>
<comment type="caution">
    <text evidence="6">The sequence shown here is derived from an EMBL/GenBank/DDBJ whole genome shotgun (WGS) entry which is preliminary data.</text>
</comment>
<dbReference type="InterPro" id="IPR036383">
    <property type="entry name" value="TSP1_rpt_sf"/>
</dbReference>
<evidence type="ECO:0000256" key="5">
    <source>
        <dbReference type="SAM" id="SignalP"/>
    </source>
</evidence>
<feature type="disulfide bond" evidence="4">
    <location>
        <begin position="183"/>
        <end position="204"/>
    </location>
</feature>
<dbReference type="Pfam" id="PF00090">
    <property type="entry name" value="TSP_1"/>
    <property type="match status" value="1"/>
</dbReference>
<gene>
    <name evidence="6" type="primary">Adamts7</name>
    <name evidence="6" type="ORF">Bhyg_05152</name>
</gene>
<keyword evidence="2" id="KW-0964">Secreted</keyword>
<dbReference type="GO" id="GO:0005576">
    <property type="term" value="C:extracellular region"/>
    <property type="evidence" value="ECO:0007669"/>
    <property type="project" value="UniProtKB-SubCell"/>
</dbReference>
<evidence type="ECO:0000256" key="3">
    <source>
        <dbReference type="ARBA" id="ARBA00023157"/>
    </source>
</evidence>
<proteinExistence type="predicted"/>
<reference evidence="6" key="1">
    <citation type="submission" date="2022-07" db="EMBL/GenBank/DDBJ databases">
        <authorList>
            <person name="Trinca V."/>
            <person name="Uliana J.V.C."/>
            <person name="Torres T.T."/>
            <person name="Ward R.J."/>
            <person name="Monesi N."/>
        </authorList>
    </citation>
    <scope>NUCLEOTIDE SEQUENCE</scope>
    <source>
        <strain evidence="6">HSMRA1968</strain>
        <tissue evidence="6">Whole embryos</tissue>
    </source>
</reference>
<keyword evidence="5" id="KW-0732">Signal</keyword>
<keyword evidence="3 4" id="KW-1015">Disulfide bond</keyword>
<dbReference type="PROSITE" id="PS50092">
    <property type="entry name" value="TSP1"/>
    <property type="match status" value="1"/>
</dbReference>
<dbReference type="InterPro" id="IPR000884">
    <property type="entry name" value="TSP1_rpt"/>
</dbReference>
<dbReference type="PANTHER" id="PTHR13723:SF316">
    <property type="entry name" value="LONELY HEART, ISOFORM A"/>
    <property type="match status" value="1"/>
</dbReference>
<dbReference type="AlphaFoldDB" id="A0A9Q0NHM2"/>
<dbReference type="PANTHER" id="PTHR13723">
    <property type="entry name" value="ADAMTS A DISINTEGRIN AND METALLOPROTEASE WITH THROMBOSPONDIN MOTIFS PROTEASE"/>
    <property type="match status" value="1"/>
</dbReference>
<evidence type="ECO:0000256" key="2">
    <source>
        <dbReference type="ARBA" id="ARBA00022525"/>
    </source>
</evidence>